<reference evidence="1" key="1">
    <citation type="submission" date="2009-12" db="EMBL/GenBank/DDBJ databases">
        <authorList>
            <person name="Kielak A."/>
            <person name="van Veen J.A."/>
            <person name="Kowalchuk G.A."/>
        </authorList>
    </citation>
    <scope>NUCLEOTIDE SEQUENCE</scope>
</reference>
<dbReference type="InterPro" id="IPR004155">
    <property type="entry name" value="PBS_lyase_HEAT"/>
</dbReference>
<dbReference type="Gene3D" id="1.25.10.10">
    <property type="entry name" value="Leucine-rich Repeat Variant"/>
    <property type="match status" value="1"/>
</dbReference>
<reference evidence="1" key="2">
    <citation type="journal article" date="2010" name="Appl. Environ. Microbiol.">
        <title>Comparative analysis of acidobacterial genomic fragments from terrestrial and aquatic metagenomic libraries, with emphasis on acidobacteria subdivision 6.</title>
        <authorList>
            <person name="Kielak A.M."/>
            <person name="van Veen J.A."/>
            <person name="Kowalchuk G.A."/>
        </authorList>
    </citation>
    <scope>NUCLEOTIDE SEQUENCE</scope>
</reference>
<dbReference type="EMBL" id="GU260706">
    <property type="protein sequence ID" value="ADC35962.1"/>
    <property type="molecule type" value="Genomic_DNA"/>
</dbReference>
<evidence type="ECO:0008006" key="2">
    <source>
        <dbReference type="Google" id="ProtNLM"/>
    </source>
</evidence>
<organism evidence="1">
    <name type="scientific">uncultured bacterium 98</name>
    <dbReference type="NCBI Taxonomy" id="698395"/>
    <lineage>
        <taxon>Bacteria</taxon>
        <taxon>environmental samples</taxon>
    </lineage>
</organism>
<proteinExistence type="predicted"/>
<dbReference type="AlphaFoldDB" id="E3T6L9"/>
<name>E3T6L9_9BACT</name>
<dbReference type="SMART" id="SM00567">
    <property type="entry name" value="EZ_HEAT"/>
    <property type="match status" value="5"/>
</dbReference>
<dbReference type="InterPro" id="IPR016024">
    <property type="entry name" value="ARM-type_fold"/>
</dbReference>
<sequence>MTCAAAILLGGGVSSLRAQTPAPSLAQDVARLGDLDYTRRTAAARVIRRAPAREATAALLDAVSKSPDEYVRFRAFVLLAGFNDPRIADVARAMLGDRNDRLREAAYDWFERHPDPVMVPPLLAALETEGEEFVRPSLIRAVAVLDDDPRIRTALVREVGRGLDLFRGAVIEALGNRRASYAVGALAGVAALDGPLQDDAALALGKIGGDAAVKVLSGIKPVGADAQMTVRLATCLADGHCEALRDEIVREFSGAGSTIRPGSATVLMILAERGDIKALAAMVEAAGTAGEDARRRLVIALGSLALRQPASLIAWLGANAASRDAAVTLLREGFDLLQSDLAEESFYAAARASYWQAPDGSDLRAVTAALIDKLQF</sequence>
<dbReference type="SUPFAM" id="SSF48371">
    <property type="entry name" value="ARM repeat"/>
    <property type="match status" value="1"/>
</dbReference>
<dbReference type="Pfam" id="PF13646">
    <property type="entry name" value="HEAT_2"/>
    <property type="match status" value="1"/>
</dbReference>
<accession>E3T6L9</accession>
<protein>
    <recommendedName>
        <fullName evidence="2">HEAT repeat domain-containing protein</fullName>
    </recommendedName>
</protein>
<dbReference type="InterPro" id="IPR011989">
    <property type="entry name" value="ARM-like"/>
</dbReference>
<evidence type="ECO:0000313" key="1">
    <source>
        <dbReference type="EMBL" id="ADC35962.1"/>
    </source>
</evidence>